<dbReference type="InterPro" id="IPR005501">
    <property type="entry name" value="LamB/YcsF/PxpA-like"/>
</dbReference>
<dbReference type="SUPFAM" id="SSF88713">
    <property type="entry name" value="Glycoside hydrolase/deacetylase"/>
    <property type="match status" value="1"/>
</dbReference>
<dbReference type="HAMAP" id="MF_00691">
    <property type="entry name" value="PxpA"/>
    <property type="match status" value="1"/>
</dbReference>
<reference evidence="2 3" key="1">
    <citation type="journal article" date="2014" name="BMC Genomics">
        <title>Comparison of environmental and isolate Sulfobacillus genomes reveals diverse carbon, sulfur, nitrogen, and hydrogen metabolisms.</title>
        <authorList>
            <person name="Justice N.B."/>
            <person name="Norman A."/>
            <person name="Brown C.T."/>
            <person name="Singh A."/>
            <person name="Thomas B.C."/>
            <person name="Banfield J.F."/>
        </authorList>
    </citation>
    <scope>NUCLEOTIDE SEQUENCE [LARGE SCALE GENOMIC DNA]</scope>
    <source>
        <strain evidence="2">AMDSBA1</strain>
    </source>
</reference>
<evidence type="ECO:0000256" key="1">
    <source>
        <dbReference type="HAMAP-Rule" id="MF_00691"/>
    </source>
</evidence>
<dbReference type="AlphaFoldDB" id="A0A2T2X7N5"/>
<name>A0A2T2X7N5_9FIRM</name>
<evidence type="ECO:0000313" key="3">
    <source>
        <dbReference type="Proteomes" id="UP000242699"/>
    </source>
</evidence>
<dbReference type="NCBIfam" id="NF003816">
    <property type="entry name" value="PRK05406.1-5"/>
    <property type="match status" value="1"/>
</dbReference>
<accession>A0A2T2X7N5</accession>
<dbReference type="NCBIfam" id="NF003814">
    <property type="entry name" value="PRK05406.1-3"/>
    <property type="match status" value="1"/>
</dbReference>
<protein>
    <recommendedName>
        <fullName evidence="1">5-oxoprolinase subunit A</fullName>
        <shortName evidence="1">5-OPase subunit A</shortName>
        <ecNumber evidence="1">3.5.2.9</ecNumber>
    </recommendedName>
    <alternativeName>
        <fullName evidence="1">5-oxoprolinase (ATP-hydrolyzing) subunit A</fullName>
    </alternativeName>
</protein>
<dbReference type="CDD" id="cd10787">
    <property type="entry name" value="LamB_YcsF_like"/>
    <property type="match status" value="1"/>
</dbReference>
<dbReference type="PANTHER" id="PTHR30292:SF0">
    <property type="entry name" value="5-OXOPROLINASE SUBUNIT A"/>
    <property type="match status" value="1"/>
</dbReference>
<evidence type="ECO:0000313" key="2">
    <source>
        <dbReference type="EMBL" id="PSR30466.1"/>
    </source>
</evidence>
<dbReference type="EMBL" id="PXYT01000010">
    <property type="protein sequence ID" value="PSR30466.1"/>
    <property type="molecule type" value="Genomic_DNA"/>
</dbReference>
<dbReference type="GO" id="GO:0017168">
    <property type="term" value="F:5-oxoprolinase (ATP-hydrolyzing) activity"/>
    <property type="evidence" value="ECO:0007669"/>
    <property type="project" value="UniProtKB-UniRule"/>
</dbReference>
<comment type="similarity">
    <text evidence="1">Belongs to the LamB/PxpA family.</text>
</comment>
<comment type="function">
    <text evidence="1">Catalyzes the cleavage of 5-oxoproline to form L-glutamate coupled to the hydrolysis of ATP to ADP and inorganic phosphate.</text>
</comment>
<dbReference type="Pfam" id="PF03746">
    <property type="entry name" value="LamB_YcsF"/>
    <property type="match status" value="1"/>
</dbReference>
<comment type="caution">
    <text evidence="2">The sequence shown here is derived from an EMBL/GenBank/DDBJ whole genome shotgun (WGS) entry which is preliminary data.</text>
</comment>
<gene>
    <name evidence="1" type="primary">pxpA</name>
    <name evidence="2" type="ORF">C7B43_06165</name>
</gene>
<proteinExistence type="inferred from homology"/>
<keyword evidence="1" id="KW-0378">Hydrolase</keyword>
<sequence>MPAVDINCDMGESYGVYQMGDDAKVMPYISSANVACGFHAGDPRIMRRTVELAKAHGVRIGAHPGFPDLAGFGRRNLELTFEEVRTDVLYQLGALSAFAQDAQWPLQHVKPHGQLNNMAMNHPQYADAIVDAVYGFNPELILISYGGLLMEAAIGRGLPVAYEVYADREYQADGQLVSRRVPGAVIHDVKRIMERVMRMITDQEIIAVTGERLPRKIDTICIHGDTPGADEIARRLSGFLQEHGITIAPLKDLSRGAN</sequence>
<keyword evidence="1" id="KW-0067">ATP-binding</keyword>
<dbReference type="GO" id="GO:0005524">
    <property type="term" value="F:ATP binding"/>
    <property type="evidence" value="ECO:0007669"/>
    <property type="project" value="UniProtKB-UniRule"/>
</dbReference>
<dbReference type="EC" id="3.5.2.9" evidence="1"/>
<dbReference type="GO" id="GO:0005975">
    <property type="term" value="P:carbohydrate metabolic process"/>
    <property type="evidence" value="ECO:0007669"/>
    <property type="project" value="InterPro"/>
</dbReference>
<comment type="catalytic activity">
    <reaction evidence="1">
        <text>5-oxo-L-proline + ATP + 2 H2O = L-glutamate + ADP + phosphate + H(+)</text>
        <dbReference type="Rhea" id="RHEA:10348"/>
        <dbReference type="ChEBI" id="CHEBI:15377"/>
        <dbReference type="ChEBI" id="CHEBI:15378"/>
        <dbReference type="ChEBI" id="CHEBI:29985"/>
        <dbReference type="ChEBI" id="CHEBI:30616"/>
        <dbReference type="ChEBI" id="CHEBI:43474"/>
        <dbReference type="ChEBI" id="CHEBI:58402"/>
        <dbReference type="ChEBI" id="CHEBI:456216"/>
        <dbReference type="EC" id="3.5.2.9"/>
    </reaction>
</comment>
<dbReference type="PANTHER" id="PTHR30292">
    <property type="entry name" value="UNCHARACTERIZED PROTEIN YBGL-RELATED"/>
    <property type="match status" value="1"/>
</dbReference>
<dbReference type="Gene3D" id="3.20.20.370">
    <property type="entry name" value="Glycoside hydrolase/deacetylase"/>
    <property type="match status" value="1"/>
</dbReference>
<keyword evidence="1" id="KW-0547">Nucleotide-binding</keyword>
<organism evidence="2 3">
    <name type="scientific">Sulfobacillus benefaciens</name>
    <dbReference type="NCBI Taxonomy" id="453960"/>
    <lineage>
        <taxon>Bacteria</taxon>
        <taxon>Bacillati</taxon>
        <taxon>Bacillota</taxon>
        <taxon>Clostridia</taxon>
        <taxon>Eubacteriales</taxon>
        <taxon>Clostridiales Family XVII. Incertae Sedis</taxon>
        <taxon>Sulfobacillus</taxon>
    </lineage>
</organism>
<comment type="subunit">
    <text evidence="1">Forms a complex composed of PxpA, PxpB and PxpC.</text>
</comment>
<dbReference type="Proteomes" id="UP000242699">
    <property type="component" value="Unassembled WGS sequence"/>
</dbReference>
<dbReference type="InterPro" id="IPR011330">
    <property type="entry name" value="Glyco_hydro/deAcase_b/a-brl"/>
</dbReference>